<evidence type="ECO:0000313" key="2">
    <source>
        <dbReference type="EMBL" id="KAE9036014.1"/>
    </source>
</evidence>
<name>A0A6A3MX98_9STRA</name>
<feature type="region of interest" description="Disordered" evidence="1">
    <location>
        <begin position="18"/>
        <end position="44"/>
    </location>
</feature>
<accession>A0A6A3MX98</accession>
<feature type="region of interest" description="Disordered" evidence="1">
    <location>
        <begin position="146"/>
        <end position="186"/>
    </location>
</feature>
<proteinExistence type="predicted"/>
<evidence type="ECO:0000313" key="3">
    <source>
        <dbReference type="Proteomes" id="UP000429607"/>
    </source>
</evidence>
<evidence type="ECO:0000256" key="1">
    <source>
        <dbReference type="SAM" id="MobiDB-lite"/>
    </source>
</evidence>
<reference evidence="2 3" key="1">
    <citation type="submission" date="2018-09" db="EMBL/GenBank/DDBJ databases">
        <title>Genomic investigation of the strawberry pathogen Phytophthora fragariae indicates pathogenicity is determined by transcriptional variation in three key races.</title>
        <authorList>
            <person name="Adams T.M."/>
            <person name="Armitage A.D."/>
            <person name="Sobczyk M.K."/>
            <person name="Bates H.J."/>
            <person name="Dunwell J.M."/>
            <person name="Nellist C.F."/>
            <person name="Harrison R.J."/>
        </authorList>
    </citation>
    <scope>NUCLEOTIDE SEQUENCE [LARGE SCALE GENOMIC DNA]</scope>
    <source>
        <strain evidence="2 3">SCRP249</strain>
    </source>
</reference>
<sequence>MEQKLPLRKGWAFRRGILRPRGKSTERGVHGHVEDTAAGGGKRRTGAVGQVLCSVSPNNSQQVVADPEDGLEPTVTNEGRHVTAGEPLLNLVAMNDVEGRKEDAAESRSGERLQAEMEERDEGRVRWLMATARPAMAALRYVHVSTGGNQDGAATGSEVPRTGEGNDTTSGDAVTTGGRRDGGDVV</sequence>
<dbReference type="EMBL" id="QXFV01000490">
    <property type="protein sequence ID" value="KAE9036014.1"/>
    <property type="molecule type" value="Genomic_DNA"/>
</dbReference>
<feature type="compositionally biased region" description="Basic and acidic residues" evidence="1">
    <location>
        <begin position="23"/>
        <end position="35"/>
    </location>
</feature>
<protein>
    <submittedName>
        <fullName evidence="2">Uncharacterized protein</fullName>
    </submittedName>
</protein>
<dbReference type="Proteomes" id="UP000429607">
    <property type="component" value="Unassembled WGS sequence"/>
</dbReference>
<comment type="caution">
    <text evidence="2">The sequence shown here is derived from an EMBL/GenBank/DDBJ whole genome shotgun (WGS) entry which is preliminary data.</text>
</comment>
<organism evidence="2 3">
    <name type="scientific">Phytophthora rubi</name>
    <dbReference type="NCBI Taxonomy" id="129364"/>
    <lineage>
        <taxon>Eukaryota</taxon>
        <taxon>Sar</taxon>
        <taxon>Stramenopiles</taxon>
        <taxon>Oomycota</taxon>
        <taxon>Peronosporomycetes</taxon>
        <taxon>Peronosporales</taxon>
        <taxon>Peronosporaceae</taxon>
        <taxon>Phytophthora</taxon>
    </lineage>
</organism>
<dbReference type="AlphaFoldDB" id="A0A6A3MX98"/>
<gene>
    <name evidence="2" type="ORF">PR001_g9033</name>
</gene>